<gene>
    <name evidence="6" type="ORF">BD626DRAFT_427319</name>
</gene>
<feature type="region of interest" description="Disordered" evidence="3">
    <location>
        <begin position="106"/>
        <end position="186"/>
    </location>
</feature>
<evidence type="ECO:0000313" key="7">
    <source>
        <dbReference type="Proteomes" id="UP000320762"/>
    </source>
</evidence>
<proteinExistence type="predicted"/>
<evidence type="ECO:0000256" key="3">
    <source>
        <dbReference type="SAM" id="MobiDB-lite"/>
    </source>
</evidence>
<feature type="chain" id="PRO_5021763532" evidence="4">
    <location>
        <begin position="23"/>
        <end position="657"/>
    </location>
</feature>
<dbReference type="Pfam" id="PF05426">
    <property type="entry name" value="Alginate_lyase"/>
    <property type="match status" value="1"/>
</dbReference>
<protein>
    <submittedName>
        <fullName evidence="6">Alginate lyase-domain-containing protein</fullName>
    </submittedName>
</protein>
<dbReference type="Gene3D" id="1.50.10.100">
    <property type="entry name" value="Chondroitin AC/alginate lyase"/>
    <property type="match status" value="2"/>
</dbReference>
<keyword evidence="2 6" id="KW-0456">Lyase</keyword>
<sequence length="657" mass="71191">MLPRFSKLSLILCLALSDVVLGGPNDWVRIDYVLQQSRNPSSDTRDARQTIISRARQYSQKGPWKVTNGKDVLPPSGNAHDYLSWAPYHWPDCNWCPSGRTHLVHSGNDTSSDDGSDSTDPDSPPPSDGDISGPPGEDVDDNPNYLEGRRDLSYHRKRMNRVRRDSDAASVSVTASEVAGSSTLSLDTSMPTTATINADPGMADDPEAILTATVSTPTPSQTDSPTTTSSESTRTASFSRMPQAAAHTKAKAKCTPSPTKKMAPSATWTTCPYVVRDGKVNPDVRTLNGVKSINAVAETSIYLGITAVLQSSSDAASKFVSFINTFFLDPKTNMDANINFGQVVRGPGSSGRKGTFTGVLDLRGMVKIVNACMLLKAARHPDYTPSFDAAFTKWVRDYTNWLQSSAIGRKAATRPNNNGSFFVSQYAALLLFQGDTAGAKRALDSFFHQGPFRDQIAKNGDQPFESARTRPFHYRAFNLEALIVNAKLGAEIGVDYWSAQSKYGNTIQDAVNFAMRTKPGKEDVTELLPHVAAVRAVYGDPTGKYSKWIVAHDGKGGAAAQRSPFWFYDQPEAVGVRKGKRGLMVGREEGTIVAGDDGAVLARDDSAVGAPADELFECPDVFKLLNETEVEVDDGLFVTCDILKPYYELPALPDAGQ</sequence>
<evidence type="ECO:0000259" key="5">
    <source>
        <dbReference type="Pfam" id="PF05426"/>
    </source>
</evidence>
<dbReference type="EMBL" id="VDMD01000004">
    <property type="protein sequence ID" value="TRM65758.1"/>
    <property type="molecule type" value="Genomic_DNA"/>
</dbReference>
<dbReference type="InterPro" id="IPR008929">
    <property type="entry name" value="Chondroitin_lyas"/>
</dbReference>
<comment type="caution">
    <text evidence="6">The sequence shown here is derived from an EMBL/GenBank/DDBJ whole genome shotgun (WGS) entry which is preliminary data.</text>
</comment>
<dbReference type="AlphaFoldDB" id="A0A550CLX2"/>
<dbReference type="STRING" id="97359.A0A550CLX2"/>
<dbReference type="Proteomes" id="UP000320762">
    <property type="component" value="Unassembled WGS sequence"/>
</dbReference>
<evidence type="ECO:0000256" key="2">
    <source>
        <dbReference type="ARBA" id="ARBA00023239"/>
    </source>
</evidence>
<accession>A0A550CLX2</accession>
<organism evidence="6 7">
    <name type="scientific">Schizophyllum amplum</name>
    <dbReference type="NCBI Taxonomy" id="97359"/>
    <lineage>
        <taxon>Eukaryota</taxon>
        <taxon>Fungi</taxon>
        <taxon>Dikarya</taxon>
        <taxon>Basidiomycota</taxon>
        <taxon>Agaricomycotina</taxon>
        <taxon>Agaricomycetes</taxon>
        <taxon>Agaricomycetidae</taxon>
        <taxon>Agaricales</taxon>
        <taxon>Schizophyllaceae</taxon>
        <taxon>Schizophyllum</taxon>
    </lineage>
</organism>
<feature type="compositionally biased region" description="Low complexity" evidence="3">
    <location>
        <begin position="213"/>
        <end position="247"/>
    </location>
</feature>
<dbReference type="InterPro" id="IPR008397">
    <property type="entry name" value="Alginate_lyase_dom"/>
</dbReference>
<dbReference type="GO" id="GO:0042597">
    <property type="term" value="C:periplasmic space"/>
    <property type="evidence" value="ECO:0007669"/>
    <property type="project" value="InterPro"/>
</dbReference>
<dbReference type="GO" id="GO:0016829">
    <property type="term" value="F:lyase activity"/>
    <property type="evidence" value="ECO:0007669"/>
    <property type="project" value="UniProtKB-KW"/>
</dbReference>
<feature type="region of interest" description="Disordered" evidence="3">
    <location>
        <begin position="213"/>
        <end position="265"/>
    </location>
</feature>
<feature type="domain" description="Alginate lyase" evidence="5">
    <location>
        <begin position="255"/>
        <end position="516"/>
    </location>
</feature>
<reference evidence="6 7" key="1">
    <citation type="journal article" date="2019" name="New Phytol.">
        <title>Comparative genomics reveals unique wood-decay strategies and fruiting body development in the Schizophyllaceae.</title>
        <authorList>
            <person name="Almasi E."/>
            <person name="Sahu N."/>
            <person name="Krizsan K."/>
            <person name="Balint B."/>
            <person name="Kovacs G.M."/>
            <person name="Kiss B."/>
            <person name="Cseklye J."/>
            <person name="Drula E."/>
            <person name="Henrissat B."/>
            <person name="Nagy I."/>
            <person name="Chovatia M."/>
            <person name="Adam C."/>
            <person name="LaButti K."/>
            <person name="Lipzen A."/>
            <person name="Riley R."/>
            <person name="Grigoriev I.V."/>
            <person name="Nagy L.G."/>
        </authorList>
    </citation>
    <scope>NUCLEOTIDE SEQUENCE [LARGE SCALE GENOMIC DNA]</scope>
    <source>
        <strain evidence="6 7">NL-1724</strain>
    </source>
</reference>
<feature type="signal peptide" evidence="4">
    <location>
        <begin position="1"/>
        <end position="22"/>
    </location>
</feature>
<evidence type="ECO:0000256" key="4">
    <source>
        <dbReference type="SAM" id="SignalP"/>
    </source>
</evidence>
<feature type="compositionally biased region" description="Low complexity" evidence="3">
    <location>
        <begin position="168"/>
        <end position="182"/>
    </location>
</feature>
<dbReference type="OrthoDB" id="63533at2759"/>
<dbReference type="SUPFAM" id="SSF48230">
    <property type="entry name" value="Chondroitin AC/alginate lyase"/>
    <property type="match status" value="1"/>
</dbReference>
<keyword evidence="1 4" id="KW-0732">Signal</keyword>
<feature type="compositionally biased region" description="Acidic residues" evidence="3">
    <location>
        <begin position="111"/>
        <end position="120"/>
    </location>
</feature>
<keyword evidence="7" id="KW-1185">Reference proteome</keyword>
<name>A0A550CLX2_9AGAR</name>
<evidence type="ECO:0000313" key="6">
    <source>
        <dbReference type="EMBL" id="TRM65758.1"/>
    </source>
</evidence>
<evidence type="ECO:0000256" key="1">
    <source>
        <dbReference type="ARBA" id="ARBA00022729"/>
    </source>
</evidence>